<accession>A0A0D3CM72</accession>
<organism evidence="1 2">
    <name type="scientific">Brassica oleracea var. oleracea</name>
    <dbReference type="NCBI Taxonomy" id="109376"/>
    <lineage>
        <taxon>Eukaryota</taxon>
        <taxon>Viridiplantae</taxon>
        <taxon>Streptophyta</taxon>
        <taxon>Embryophyta</taxon>
        <taxon>Tracheophyta</taxon>
        <taxon>Spermatophyta</taxon>
        <taxon>Magnoliopsida</taxon>
        <taxon>eudicotyledons</taxon>
        <taxon>Gunneridae</taxon>
        <taxon>Pentapetalae</taxon>
        <taxon>rosids</taxon>
        <taxon>malvids</taxon>
        <taxon>Brassicales</taxon>
        <taxon>Brassicaceae</taxon>
        <taxon>Brassiceae</taxon>
        <taxon>Brassica</taxon>
    </lineage>
</organism>
<dbReference type="EnsemblPlants" id="Bo5g143050.1">
    <property type="protein sequence ID" value="Bo5g143050.1"/>
    <property type="gene ID" value="Bo5g143050"/>
</dbReference>
<name>A0A0D3CM72_BRAOL</name>
<dbReference type="Proteomes" id="UP000032141">
    <property type="component" value="Chromosome C5"/>
</dbReference>
<reference evidence="1" key="2">
    <citation type="submission" date="2015-03" db="UniProtKB">
        <authorList>
            <consortium name="EnsemblPlants"/>
        </authorList>
    </citation>
    <scope>IDENTIFICATION</scope>
</reference>
<reference evidence="1 2" key="1">
    <citation type="journal article" date="2014" name="Genome Biol.">
        <title>Transcriptome and methylome profiling reveals relics of genome dominance in the mesopolyploid Brassica oleracea.</title>
        <authorList>
            <person name="Parkin I.A."/>
            <person name="Koh C."/>
            <person name="Tang H."/>
            <person name="Robinson S.J."/>
            <person name="Kagale S."/>
            <person name="Clarke W.E."/>
            <person name="Town C.D."/>
            <person name="Nixon J."/>
            <person name="Krishnakumar V."/>
            <person name="Bidwell S.L."/>
            <person name="Denoeud F."/>
            <person name="Belcram H."/>
            <person name="Links M.G."/>
            <person name="Just J."/>
            <person name="Clarke C."/>
            <person name="Bender T."/>
            <person name="Huebert T."/>
            <person name="Mason A.S."/>
            <person name="Pires J.C."/>
            <person name="Barker G."/>
            <person name="Moore J."/>
            <person name="Walley P.G."/>
            <person name="Manoli S."/>
            <person name="Batley J."/>
            <person name="Edwards D."/>
            <person name="Nelson M.N."/>
            <person name="Wang X."/>
            <person name="Paterson A.H."/>
            <person name="King G."/>
            <person name="Bancroft I."/>
            <person name="Chalhoub B."/>
            <person name="Sharpe A.G."/>
        </authorList>
    </citation>
    <scope>NUCLEOTIDE SEQUENCE</scope>
    <source>
        <strain evidence="1 2">cv. TO1000</strain>
    </source>
</reference>
<dbReference type="HOGENOM" id="CLU_2457909_0_0_1"/>
<sequence>MFQQLLHESKVFSPLHRHHNHTFHVPNQPHSPLSHLSQRIVIHQLGVPSSYTLSPIKQQANIQHLDYVELGDSKHLLSFSKTTFLASPL</sequence>
<dbReference type="Gramene" id="Bo5g143050.1">
    <property type="protein sequence ID" value="Bo5g143050.1"/>
    <property type="gene ID" value="Bo5g143050"/>
</dbReference>
<keyword evidence="2" id="KW-1185">Reference proteome</keyword>
<protein>
    <submittedName>
        <fullName evidence="1">Uncharacterized protein</fullName>
    </submittedName>
</protein>
<evidence type="ECO:0000313" key="1">
    <source>
        <dbReference type="EnsemblPlants" id="Bo5g143050.1"/>
    </source>
</evidence>
<evidence type="ECO:0000313" key="2">
    <source>
        <dbReference type="Proteomes" id="UP000032141"/>
    </source>
</evidence>
<proteinExistence type="predicted"/>
<dbReference type="AlphaFoldDB" id="A0A0D3CM72"/>